<evidence type="ECO:0000256" key="6">
    <source>
        <dbReference type="ARBA" id="ARBA00023180"/>
    </source>
</evidence>
<keyword evidence="13" id="KW-1185">Reference proteome</keyword>
<dbReference type="InterPro" id="IPR038565">
    <property type="entry name" value="CLIP_sf"/>
</dbReference>
<dbReference type="InterPro" id="IPR001254">
    <property type="entry name" value="Trypsin_dom"/>
</dbReference>
<sequence length="406" mass="45017">MFINALSYFLIVIVVLIIPSHSGYIDDICTLDSNGQDGKCLLLRDCPKAIEDLTQRQIYPQQCGYQGTQPIVCCPQGRAPPTETRTTTTTTTSTTTPRAITSTTSKVINKANVVGIKSREKCQEYSKYVYEEQPPPVLLPNAKPIKVDKCASRAGELIVGGEKAIPREFPHMALIGFDADGEKAWQCGGTLISELFVLTASHCLFSKELGEPKFVLIGDLNINRTDDDARPQLFNVKEKIYHPNYRPPSSYNDIALIKLDKPAILNTYVRPACLYTDPEIRTTKALATGWGKIGFTKATSPDLLKVALEIFTYDRCRQAYKNLQLKLPNGIQERSQVCWGSQTEEKDTCRGDSGGPLQIGSKNIYCMYEIIGITSLGKACGFVNIPAIYTRVSYFVGWIESVVWGT</sequence>
<evidence type="ECO:0000313" key="13">
    <source>
        <dbReference type="Proteomes" id="UP000192223"/>
    </source>
</evidence>
<reference evidence="14" key="1">
    <citation type="submission" date="2025-08" db="UniProtKB">
        <authorList>
            <consortium name="RefSeq"/>
        </authorList>
    </citation>
    <scope>IDENTIFICATION</scope>
    <source>
        <tissue evidence="14">Entire body</tissue>
    </source>
</reference>
<dbReference type="Proteomes" id="UP000192223">
    <property type="component" value="Unplaced"/>
</dbReference>
<protein>
    <submittedName>
        <fullName evidence="14">Venom protease-like</fullName>
    </submittedName>
</protein>
<evidence type="ECO:0000256" key="8">
    <source>
        <dbReference type="RuleBase" id="RU363034"/>
    </source>
</evidence>
<dbReference type="InParanoid" id="A0A7F5RHB8"/>
<dbReference type="InterPro" id="IPR022700">
    <property type="entry name" value="CLIP"/>
</dbReference>
<organism evidence="13 14">
    <name type="scientific">Agrilus planipennis</name>
    <name type="common">Emerald ash borer</name>
    <name type="synonym">Agrilus marcopoli</name>
    <dbReference type="NCBI Taxonomy" id="224129"/>
    <lineage>
        <taxon>Eukaryota</taxon>
        <taxon>Metazoa</taxon>
        <taxon>Ecdysozoa</taxon>
        <taxon>Arthropoda</taxon>
        <taxon>Hexapoda</taxon>
        <taxon>Insecta</taxon>
        <taxon>Pterygota</taxon>
        <taxon>Neoptera</taxon>
        <taxon>Endopterygota</taxon>
        <taxon>Coleoptera</taxon>
        <taxon>Polyphaga</taxon>
        <taxon>Elateriformia</taxon>
        <taxon>Buprestoidea</taxon>
        <taxon>Buprestidae</taxon>
        <taxon>Agrilinae</taxon>
        <taxon>Agrilus</taxon>
    </lineage>
</organism>
<dbReference type="GeneID" id="112906032"/>
<evidence type="ECO:0000256" key="9">
    <source>
        <dbReference type="SAM" id="MobiDB-lite"/>
    </source>
</evidence>
<dbReference type="Gene3D" id="3.30.1640.30">
    <property type="match status" value="1"/>
</dbReference>
<dbReference type="PRINTS" id="PR00722">
    <property type="entry name" value="CHYMOTRYPSIN"/>
</dbReference>
<dbReference type="GO" id="GO:0004252">
    <property type="term" value="F:serine-type endopeptidase activity"/>
    <property type="evidence" value="ECO:0007669"/>
    <property type="project" value="InterPro"/>
</dbReference>
<dbReference type="InterPro" id="IPR033116">
    <property type="entry name" value="TRYPSIN_SER"/>
</dbReference>
<gene>
    <name evidence="14" type="primary">LOC112906032</name>
</gene>
<evidence type="ECO:0000256" key="1">
    <source>
        <dbReference type="ARBA" id="ARBA00022670"/>
    </source>
</evidence>
<dbReference type="SUPFAM" id="SSF50494">
    <property type="entry name" value="Trypsin-like serine proteases"/>
    <property type="match status" value="1"/>
</dbReference>
<feature type="compositionally biased region" description="Low complexity" evidence="9">
    <location>
        <begin position="79"/>
        <end position="98"/>
    </location>
</feature>
<dbReference type="InterPro" id="IPR043504">
    <property type="entry name" value="Peptidase_S1_PA_chymotrypsin"/>
</dbReference>
<feature type="region of interest" description="Disordered" evidence="9">
    <location>
        <begin position="77"/>
        <end position="98"/>
    </location>
</feature>
<feature type="domain" description="Peptidase S1" evidence="11">
    <location>
        <begin position="158"/>
        <end position="404"/>
    </location>
</feature>
<dbReference type="CDD" id="cd00190">
    <property type="entry name" value="Tryp_SPc"/>
    <property type="match status" value="1"/>
</dbReference>
<dbReference type="PROSITE" id="PS00134">
    <property type="entry name" value="TRYPSIN_HIS"/>
    <property type="match status" value="1"/>
</dbReference>
<evidence type="ECO:0000256" key="5">
    <source>
        <dbReference type="ARBA" id="ARBA00023157"/>
    </source>
</evidence>
<proteinExistence type="inferred from homology"/>
<dbReference type="SMART" id="SM00680">
    <property type="entry name" value="CLIP"/>
    <property type="match status" value="1"/>
</dbReference>
<evidence type="ECO:0000256" key="3">
    <source>
        <dbReference type="ARBA" id="ARBA00022801"/>
    </source>
</evidence>
<evidence type="ECO:0000256" key="4">
    <source>
        <dbReference type="ARBA" id="ARBA00022825"/>
    </source>
</evidence>
<dbReference type="GO" id="GO:0006508">
    <property type="term" value="P:proteolysis"/>
    <property type="evidence" value="ECO:0007669"/>
    <property type="project" value="UniProtKB-KW"/>
</dbReference>
<feature type="signal peptide" evidence="10">
    <location>
        <begin position="1"/>
        <end position="22"/>
    </location>
</feature>
<evidence type="ECO:0000256" key="2">
    <source>
        <dbReference type="ARBA" id="ARBA00022729"/>
    </source>
</evidence>
<dbReference type="InterPro" id="IPR009003">
    <property type="entry name" value="Peptidase_S1_PA"/>
</dbReference>
<dbReference type="PROSITE" id="PS50240">
    <property type="entry name" value="TRYPSIN_DOM"/>
    <property type="match status" value="1"/>
</dbReference>
<dbReference type="SMART" id="SM00020">
    <property type="entry name" value="Tryp_SPc"/>
    <property type="match status" value="1"/>
</dbReference>
<evidence type="ECO:0000256" key="7">
    <source>
        <dbReference type="ARBA" id="ARBA00024195"/>
    </source>
</evidence>
<evidence type="ECO:0000259" key="12">
    <source>
        <dbReference type="PROSITE" id="PS51888"/>
    </source>
</evidence>
<evidence type="ECO:0000313" key="14">
    <source>
        <dbReference type="RefSeq" id="XP_025835381.1"/>
    </source>
</evidence>
<dbReference type="PROSITE" id="PS51888">
    <property type="entry name" value="CLIP"/>
    <property type="match status" value="1"/>
</dbReference>
<dbReference type="Gene3D" id="2.40.10.10">
    <property type="entry name" value="Trypsin-like serine proteases"/>
    <property type="match status" value="1"/>
</dbReference>
<dbReference type="KEGG" id="apln:112906032"/>
<dbReference type="FunFam" id="2.40.10.10:FF:000028">
    <property type="entry name" value="Serine protease easter"/>
    <property type="match status" value="1"/>
</dbReference>
<accession>A0A7F5RHB8</accession>
<evidence type="ECO:0000259" key="11">
    <source>
        <dbReference type="PROSITE" id="PS50240"/>
    </source>
</evidence>
<name>A0A7F5RHB8_AGRPL</name>
<keyword evidence="5" id="KW-1015">Disulfide bond</keyword>
<feature type="chain" id="PRO_5028835469" evidence="10">
    <location>
        <begin position="23"/>
        <end position="406"/>
    </location>
</feature>
<dbReference type="PROSITE" id="PS00135">
    <property type="entry name" value="TRYPSIN_SER"/>
    <property type="match status" value="1"/>
</dbReference>
<feature type="domain" description="Clip" evidence="12">
    <location>
        <begin position="28"/>
        <end position="74"/>
    </location>
</feature>
<keyword evidence="1 8" id="KW-0645">Protease</keyword>
<keyword evidence="4 8" id="KW-0720">Serine protease</keyword>
<dbReference type="RefSeq" id="XP_025835381.1">
    <property type="nucleotide sequence ID" value="XM_025979596.1"/>
</dbReference>
<dbReference type="PANTHER" id="PTHR24258:SF136">
    <property type="entry name" value="GH06673P-RELATED"/>
    <property type="match status" value="1"/>
</dbReference>
<keyword evidence="6" id="KW-0325">Glycoprotein</keyword>
<dbReference type="Pfam" id="PF00089">
    <property type="entry name" value="Trypsin"/>
    <property type="match status" value="1"/>
</dbReference>
<keyword evidence="2 10" id="KW-0732">Signal</keyword>
<comment type="similarity">
    <text evidence="7">Belongs to the peptidase S1 family. CLIP subfamily.</text>
</comment>
<keyword evidence="3 8" id="KW-0378">Hydrolase</keyword>
<dbReference type="OrthoDB" id="6339452at2759"/>
<dbReference type="InterPro" id="IPR018114">
    <property type="entry name" value="TRYPSIN_HIS"/>
</dbReference>
<evidence type="ECO:0000256" key="10">
    <source>
        <dbReference type="SAM" id="SignalP"/>
    </source>
</evidence>
<dbReference type="FunCoup" id="A0A7F5RHB8">
    <property type="interactions" value="11"/>
</dbReference>
<dbReference type="AlphaFoldDB" id="A0A7F5RHB8"/>
<dbReference type="InterPro" id="IPR001314">
    <property type="entry name" value="Peptidase_S1A"/>
</dbReference>
<dbReference type="PANTHER" id="PTHR24258">
    <property type="entry name" value="SERINE PROTEASE-RELATED"/>
    <property type="match status" value="1"/>
</dbReference>